<evidence type="ECO:0000313" key="3">
    <source>
        <dbReference type="EMBL" id="KAH3746306.1"/>
    </source>
</evidence>
<gene>
    <name evidence="3" type="ORF">DPMN_180713</name>
</gene>
<proteinExistence type="predicted"/>
<evidence type="ECO:0000313" key="4">
    <source>
        <dbReference type="Proteomes" id="UP000828390"/>
    </source>
</evidence>
<dbReference type="Gene3D" id="2.30.30.40">
    <property type="entry name" value="SH3 Domains"/>
    <property type="match status" value="1"/>
</dbReference>
<keyword evidence="1" id="KW-0728">SH3 domain</keyword>
<keyword evidence="4" id="KW-1185">Reference proteome</keyword>
<accession>A0A9D4I0W6</accession>
<name>A0A9D4I0W6_DREPO</name>
<comment type="caution">
    <text evidence="3">The sequence shown here is derived from an EMBL/GenBank/DDBJ whole genome shotgun (WGS) entry which is preliminary data.</text>
</comment>
<evidence type="ECO:0000259" key="2">
    <source>
        <dbReference type="SMART" id="SM00326"/>
    </source>
</evidence>
<dbReference type="EMBL" id="JAIWYP010000010">
    <property type="protein sequence ID" value="KAH3746306.1"/>
    <property type="molecule type" value="Genomic_DNA"/>
</dbReference>
<dbReference type="AlphaFoldDB" id="A0A9D4I0W6"/>
<dbReference type="SMART" id="SM00326">
    <property type="entry name" value="SH3"/>
    <property type="match status" value="1"/>
</dbReference>
<evidence type="ECO:0000256" key="1">
    <source>
        <dbReference type="ARBA" id="ARBA00022443"/>
    </source>
</evidence>
<dbReference type="InterPro" id="IPR001452">
    <property type="entry name" value="SH3_domain"/>
</dbReference>
<dbReference type="Proteomes" id="UP000828390">
    <property type="component" value="Unassembled WGS sequence"/>
</dbReference>
<organism evidence="3 4">
    <name type="scientific">Dreissena polymorpha</name>
    <name type="common">Zebra mussel</name>
    <name type="synonym">Mytilus polymorpha</name>
    <dbReference type="NCBI Taxonomy" id="45954"/>
    <lineage>
        <taxon>Eukaryota</taxon>
        <taxon>Metazoa</taxon>
        <taxon>Spiralia</taxon>
        <taxon>Lophotrochozoa</taxon>
        <taxon>Mollusca</taxon>
        <taxon>Bivalvia</taxon>
        <taxon>Autobranchia</taxon>
        <taxon>Heteroconchia</taxon>
        <taxon>Euheterodonta</taxon>
        <taxon>Imparidentia</taxon>
        <taxon>Neoheterodontei</taxon>
        <taxon>Myida</taxon>
        <taxon>Dreissenoidea</taxon>
        <taxon>Dreissenidae</taxon>
        <taxon>Dreissena</taxon>
    </lineage>
</organism>
<reference evidence="3" key="2">
    <citation type="submission" date="2020-11" db="EMBL/GenBank/DDBJ databases">
        <authorList>
            <person name="McCartney M.A."/>
            <person name="Auch B."/>
            <person name="Kono T."/>
            <person name="Mallez S."/>
            <person name="Becker A."/>
            <person name="Gohl D.M."/>
            <person name="Silverstein K.A.T."/>
            <person name="Koren S."/>
            <person name="Bechman K.B."/>
            <person name="Herman A."/>
            <person name="Abrahante J.E."/>
            <person name="Garbe J."/>
        </authorList>
    </citation>
    <scope>NUCLEOTIDE SEQUENCE</scope>
    <source>
        <strain evidence="3">Duluth1</strain>
        <tissue evidence="3">Whole animal</tissue>
    </source>
</reference>
<feature type="domain" description="SH3" evidence="2">
    <location>
        <begin position="19"/>
        <end position="68"/>
    </location>
</feature>
<dbReference type="Pfam" id="PF00018">
    <property type="entry name" value="SH3_1"/>
    <property type="match status" value="1"/>
</dbReference>
<dbReference type="SUPFAM" id="SSF50044">
    <property type="entry name" value="SH3-domain"/>
    <property type="match status" value="1"/>
</dbReference>
<sequence length="113" mass="12852">MIPILLIAPPAQAPSGHQKRVHALYDYNAWTEDELSFKEGDILILLHQHEDTRAMEGYVPRNYVALEDTQESRPGGLGLNGCAKSARIHPQYHHLLRNAPLSRQLHPYLDHNL</sequence>
<dbReference type="PRINTS" id="PR00452">
    <property type="entry name" value="SH3DOMAIN"/>
</dbReference>
<protein>
    <recommendedName>
        <fullName evidence="2">SH3 domain-containing protein</fullName>
    </recommendedName>
</protein>
<reference evidence="3" key="1">
    <citation type="journal article" date="2019" name="bioRxiv">
        <title>The Genome of the Zebra Mussel, Dreissena polymorpha: A Resource for Invasive Species Research.</title>
        <authorList>
            <person name="McCartney M.A."/>
            <person name="Auch B."/>
            <person name="Kono T."/>
            <person name="Mallez S."/>
            <person name="Zhang Y."/>
            <person name="Obille A."/>
            <person name="Becker A."/>
            <person name="Abrahante J.E."/>
            <person name="Garbe J."/>
            <person name="Badalamenti J.P."/>
            <person name="Herman A."/>
            <person name="Mangelson H."/>
            <person name="Liachko I."/>
            <person name="Sullivan S."/>
            <person name="Sone E.D."/>
            <person name="Koren S."/>
            <person name="Silverstein K.A.T."/>
            <person name="Beckman K.B."/>
            <person name="Gohl D.M."/>
        </authorList>
    </citation>
    <scope>NUCLEOTIDE SEQUENCE</scope>
    <source>
        <strain evidence="3">Duluth1</strain>
        <tissue evidence="3">Whole animal</tissue>
    </source>
</reference>
<dbReference type="InterPro" id="IPR036028">
    <property type="entry name" value="SH3-like_dom_sf"/>
</dbReference>